<evidence type="ECO:0000313" key="1">
    <source>
        <dbReference type="EMBL" id="PQV59277.1"/>
    </source>
</evidence>
<evidence type="ECO:0000313" key="2">
    <source>
        <dbReference type="Proteomes" id="UP000238338"/>
    </source>
</evidence>
<dbReference type="Proteomes" id="UP000238338">
    <property type="component" value="Unassembled WGS sequence"/>
</dbReference>
<proteinExistence type="predicted"/>
<accession>A0A2S8SEK0</accession>
<gene>
    <name evidence="1" type="ORF">LX70_01102</name>
</gene>
<dbReference type="RefSeq" id="WP_105513461.1">
    <property type="nucleotide sequence ID" value="NZ_PVEP01000001.1"/>
</dbReference>
<dbReference type="OrthoDB" id="9799894at2"/>
<sequence length="139" mass="15043">MIRYTLKCSDDHEFDSWFQSADAFDRLLGAGHVSCALCGSSEVEKVLMAPAVRPARKAAAPLTAPANPAEEALAKMRRAVEENSDYVGMNFAAEARAIHEGEAPERSIYGEARADEAKKLIEDGVPVAPLPFLPRTKAN</sequence>
<dbReference type="Pfam" id="PF06676">
    <property type="entry name" value="DUF1178"/>
    <property type="match status" value="1"/>
</dbReference>
<comment type="caution">
    <text evidence="1">The sequence shown here is derived from an EMBL/GenBank/DDBJ whole genome shotgun (WGS) entry which is preliminary data.</text>
</comment>
<reference evidence="1 2" key="1">
    <citation type="submission" date="2018-02" db="EMBL/GenBank/DDBJ databases">
        <title>Genomic Encyclopedia of Archaeal and Bacterial Type Strains, Phase II (KMG-II): from individual species to whole genera.</title>
        <authorList>
            <person name="Goeker M."/>
        </authorList>
    </citation>
    <scope>NUCLEOTIDE SEQUENCE [LARGE SCALE GENOMIC DNA]</scope>
    <source>
        <strain evidence="1 2">DSM 18921</strain>
    </source>
</reference>
<evidence type="ECO:0008006" key="3">
    <source>
        <dbReference type="Google" id="ProtNLM"/>
    </source>
</evidence>
<dbReference type="EMBL" id="PVEP01000001">
    <property type="protein sequence ID" value="PQV59277.1"/>
    <property type="molecule type" value="Genomic_DNA"/>
</dbReference>
<dbReference type="InterPro" id="IPR009562">
    <property type="entry name" value="DUF1178"/>
</dbReference>
<protein>
    <recommendedName>
        <fullName evidence="3">DUF1178 family protein</fullName>
    </recommendedName>
</protein>
<keyword evidence="2" id="KW-1185">Reference proteome</keyword>
<organism evidence="1 2">
    <name type="scientific">Albidovulum denitrificans</name>
    <dbReference type="NCBI Taxonomy" id="404881"/>
    <lineage>
        <taxon>Bacteria</taxon>
        <taxon>Pseudomonadati</taxon>
        <taxon>Pseudomonadota</taxon>
        <taxon>Alphaproteobacteria</taxon>
        <taxon>Rhodobacterales</taxon>
        <taxon>Paracoccaceae</taxon>
        <taxon>Albidovulum</taxon>
    </lineage>
</organism>
<dbReference type="PIRSF" id="PIRSF032131">
    <property type="entry name" value="UCP032131"/>
    <property type="match status" value="1"/>
</dbReference>
<name>A0A2S8SEK0_9RHOB</name>
<dbReference type="AlphaFoldDB" id="A0A2S8SEK0"/>